<dbReference type="SUPFAM" id="SSF46689">
    <property type="entry name" value="Homeodomain-like"/>
    <property type="match status" value="1"/>
</dbReference>
<name>A0A8S2Y4Z9_9BILA</name>
<reference evidence="2" key="1">
    <citation type="submission" date="2021-02" db="EMBL/GenBank/DDBJ databases">
        <authorList>
            <person name="Nowell W R."/>
        </authorList>
    </citation>
    <scope>NUCLEOTIDE SEQUENCE</scope>
</reference>
<comment type="caution">
    <text evidence="2">The sequence shown here is derived from an EMBL/GenBank/DDBJ whole genome shotgun (WGS) entry which is preliminary data.</text>
</comment>
<evidence type="ECO:0000313" key="2">
    <source>
        <dbReference type="EMBL" id="CAF4534614.1"/>
    </source>
</evidence>
<dbReference type="GO" id="GO:0003677">
    <property type="term" value="F:DNA binding"/>
    <property type="evidence" value="ECO:0007669"/>
    <property type="project" value="InterPro"/>
</dbReference>
<evidence type="ECO:0000259" key="1">
    <source>
        <dbReference type="Pfam" id="PF05225"/>
    </source>
</evidence>
<evidence type="ECO:0000313" key="3">
    <source>
        <dbReference type="Proteomes" id="UP000681722"/>
    </source>
</evidence>
<protein>
    <recommendedName>
        <fullName evidence="1">HTH psq-type domain-containing protein</fullName>
    </recommendedName>
</protein>
<dbReference type="EMBL" id="CAJOBC010112316">
    <property type="protein sequence ID" value="CAF4534614.1"/>
    <property type="molecule type" value="Genomic_DNA"/>
</dbReference>
<dbReference type="Gene3D" id="1.10.10.60">
    <property type="entry name" value="Homeodomain-like"/>
    <property type="match status" value="1"/>
</dbReference>
<sequence>MPRTYVKKEQGSCYSNEDFQNALVEISKTNSIRAAGRKYNIPYTTLEIHYSSQADHRGAGRSTHFTDLEETFLAGAVTVLRGEPITIKQLIQMATYYVQELGKNKILKIGKPTVQWYYSFMIMHPEIKTVTPIPLELPRAKIAQAIVDKWFSLLEQVINENNLLNKPSQIYNCDESGFADNTDTTKYIVSNPTKFPYKKQGGTGKSYYSDQQVPHIIHRKTAG</sequence>
<dbReference type="Pfam" id="PF05225">
    <property type="entry name" value="HTH_psq"/>
    <property type="match status" value="1"/>
</dbReference>
<dbReference type="AlphaFoldDB" id="A0A8S2Y4Z9"/>
<dbReference type="InterPro" id="IPR007889">
    <property type="entry name" value="HTH_Psq"/>
</dbReference>
<dbReference type="OrthoDB" id="10043687at2759"/>
<organism evidence="2 3">
    <name type="scientific">Didymodactylos carnosus</name>
    <dbReference type="NCBI Taxonomy" id="1234261"/>
    <lineage>
        <taxon>Eukaryota</taxon>
        <taxon>Metazoa</taxon>
        <taxon>Spiralia</taxon>
        <taxon>Gnathifera</taxon>
        <taxon>Rotifera</taxon>
        <taxon>Eurotatoria</taxon>
        <taxon>Bdelloidea</taxon>
        <taxon>Philodinida</taxon>
        <taxon>Philodinidae</taxon>
        <taxon>Didymodactylos</taxon>
    </lineage>
</organism>
<feature type="domain" description="HTH psq-type" evidence="1">
    <location>
        <begin position="16"/>
        <end position="51"/>
    </location>
</feature>
<proteinExistence type="predicted"/>
<dbReference type="InterPro" id="IPR009057">
    <property type="entry name" value="Homeodomain-like_sf"/>
</dbReference>
<gene>
    <name evidence="2" type="ORF">SRO942_LOCUS46336</name>
</gene>
<accession>A0A8S2Y4Z9</accession>
<dbReference type="Proteomes" id="UP000681722">
    <property type="component" value="Unassembled WGS sequence"/>
</dbReference>